<dbReference type="InterPro" id="IPR011489">
    <property type="entry name" value="EMI_domain"/>
</dbReference>
<evidence type="ECO:0000256" key="1">
    <source>
        <dbReference type="ARBA" id="ARBA00004498"/>
    </source>
</evidence>
<dbReference type="Proteomes" id="UP000265120">
    <property type="component" value="Chromosome 10"/>
</dbReference>
<evidence type="ECO:0000256" key="7">
    <source>
        <dbReference type="SAM" id="Phobius"/>
    </source>
</evidence>
<dbReference type="AlphaFoldDB" id="A0A3P8X128"/>
<dbReference type="PANTHER" id="PTHR15427">
    <property type="entry name" value="EMILIN ELASTIN MICROFIBRIL INTERFACE-LOCATED PROTEIN ELASTIN MICROFIBRIL INTERFACER"/>
    <property type="match status" value="1"/>
</dbReference>
<keyword evidence="4" id="KW-0732">Signal</keyword>
<reference evidence="9" key="2">
    <citation type="submission" date="2025-08" db="UniProtKB">
        <authorList>
            <consortium name="Ensembl"/>
        </authorList>
    </citation>
    <scope>IDENTIFICATION</scope>
</reference>
<evidence type="ECO:0000256" key="2">
    <source>
        <dbReference type="ARBA" id="ARBA00022525"/>
    </source>
</evidence>
<keyword evidence="7" id="KW-0812">Transmembrane</keyword>
<keyword evidence="7" id="KW-0472">Membrane</keyword>
<evidence type="ECO:0000256" key="6">
    <source>
        <dbReference type="SAM" id="Coils"/>
    </source>
</evidence>
<reference evidence="9" key="3">
    <citation type="submission" date="2025-09" db="UniProtKB">
        <authorList>
            <consortium name="Ensembl"/>
        </authorList>
    </citation>
    <scope>IDENTIFICATION</scope>
</reference>
<evidence type="ECO:0000256" key="3">
    <source>
        <dbReference type="ARBA" id="ARBA00022530"/>
    </source>
</evidence>
<name>A0A3P8X128_CYNSE</name>
<dbReference type="GO" id="GO:0031012">
    <property type="term" value="C:extracellular matrix"/>
    <property type="evidence" value="ECO:0007669"/>
    <property type="project" value="TreeGrafter"/>
</dbReference>
<keyword evidence="5" id="KW-1015">Disulfide bond</keyword>
<dbReference type="InParanoid" id="A0A3P8X128"/>
<feature type="coiled-coil region" evidence="6">
    <location>
        <begin position="507"/>
        <end position="576"/>
    </location>
</feature>
<comment type="subcellular location">
    <subcellularLocation>
        <location evidence="1">Secreted</location>
        <location evidence="1">Extracellular space</location>
        <location evidence="1">Extracellular matrix</location>
    </subcellularLocation>
</comment>
<dbReference type="Pfam" id="PF07546">
    <property type="entry name" value="EMI"/>
    <property type="match status" value="1"/>
</dbReference>
<dbReference type="PROSITE" id="PS51041">
    <property type="entry name" value="EMI"/>
    <property type="match status" value="1"/>
</dbReference>
<dbReference type="Ensembl" id="ENSCSET00000033127.1">
    <property type="protein sequence ID" value="ENSCSEP00000032704.1"/>
    <property type="gene ID" value="ENSCSEG00000020992.1"/>
</dbReference>
<evidence type="ECO:0000313" key="10">
    <source>
        <dbReference type="Proteomes" id="UP000265120"/>
    </source>
</evidence>
<sequence>MTKLCRSNNLKACSDSFKILKRPNRMKVIFLWLIAVTVVIFHLEHFDTPRYQQNHQKLKRSNEPAAKLDSFYQVQTVWIKDLHLNLCAYVVEKNVTCPVQDEVKTYVKADFTSRCTWGQKCPVITYRILHRPNYRLGLKKVTALEWRCCPGHTGEQCFHGAPPSPDITSATGPFPTGREKSNPGNRIKVGTPGVGGERLQRMEEDLRLLTQGLDTLKGVVTGLEERLRTSLQEDINKLLVFLLPTSPRVSESLVGFGAITDGTERRENVLGFGTLAEKVTEVRDELRAKAHVLEEVQGMVLGHDGQLKRLLEGTPVHPVTGQGPDAYIDEILNRKLAGMRSEIYDGFENRLTGLENNCDQKIGEVQQRCHQEHMDRQEKIQQTLDGTESGIRQELGSIQAQIQGLTTTDGCCGQVNTLLQRVLLLEESVKTLSESQRQLQRDLTEHNNHLEALIQNRVVGTEGEAGSLPGDLIGFRTIMEEKMKTLEKKVLVAVEELGNSSTAMESVRRMEGNMKNIQNQLLDLELLCTSSCSSSRPPAGSIREGERMEEKISDRLEEHSEQLDLLNKTVQKLLHRMTQEDTEDSVQGEITLLKVNINSVNRTLKGIKDSISFIASEVGQANSTWRQREHQLFDQVQGITKLVGHQATLLGAGERRLAQLKAELVTLRKQLAGDVQGCRSTAVEVQREVQGFDSRVSQVEKQCNNLGELAEHLEMIRAELERHSDWYLAQTLCGVTHTQQRLIHSSALLLEINPGALTQGNINNRLYKKINNL</sequence>
<keyword evidence="3" id="KW-0272">Extracellular matrix</keyword>
<proteinExistence type="predicted"/>
<dbReference type="GO" id="GO:0005576">
    <property type="term" value="C:extracellular region"/>
    <property type="evidence" value="ECO:0007669"/>
    <property type="project" value="UniProtKB-SubCell"/>
</dbReference>
<evidence type="ECO:0000256" key="4">
    <source>
        <dbReference type="ARBA" id="ARBA00022729"/>
    </source>
</evidence>
<feature type="domain" description="EMI" evidence="8">
    <location>
        <begin position="83"/>
        <end position="159"/>
    </location>
</feature>
<evidence type="ECO:0000313" key="9">
    <source>
        <dbReference type="Ensembl" id="ENSCSEP00000032704.1"/>
    </source>
</evidence>
<feature type="transmembrane region" description="Helical" evidence="7">
    <location>
        <begin position="28"/>
        <end position="46"/>
    </location>
</feature>
<organism evidence="9 10">
    <name type="scientific">Cynoglossus semilaevis</name>
    <name type="common">Tongue sole</name>
    <dbReference type="NCBI Taxonomy" id="244447"/>
    <lineage>
        <taxon>Eukaryota</taxon>
        <taxon>Metazoa</taxon>
        <taxon>Chordata</taxon>
        <taxon>Craniata</taxon>
        <taxon>Vertebrata</taxon>
        <taxon>Euteleostomi</taxon>
        <taxon>Actinopterygii</taxon>
        <taxon>Neopterygii</taxon>
        <taxon>Teleostei</taxon>
        <taxon>Neoteleostei</taxon>
        <taxon>Acanthomorphata</taxon>
        <taxon>Carangaria</taxon>
        <taxon>Pleuronectiformes</taxon>
        <taxon>Pleuronectoidei</taxon>
        <taxon>Cynoglossidae</taxon>
        <taxon>Cynoglossinae</taxon>
        <taxon>Cynoglossus</taxon>
    </lineage>
</organism>
<dbReference type="InterPro" id="IPR050392">
    <property type="entry name" value="Collagen/C1q_domain"/>
</dbReference>
<evidence type="ECO:0000256" key="5">
    <source>
        <dbReference type="ARBA" id="ARBA00023157"/>
    </source>
</evidence>
<keyword evidence="2" id="KW-0964">Secreted</keyword>
<keyword evidence="7" id="KW-1133">Transmembrane helix</keyword>
<protein>
    <submittedName>
        <fullName evidence="9">Elastin microfibril interfacer 3</fullName>
    </submittedName>
</protein>
<keyword evidence="6" id="KW-0175">Coiled coil</keyword>
<dbReference type="PANTHER" id="PTHR15427:SF2">
    <property type="entry name" value="EMILIN-3"/>
    <property type="match status" value="1"/>
</dbReference>
<accession>A0A3P8X128</accession>
<evidence type="ECO:0000259" key="8">
    <source>
        <dbReference type="PROSITE" id="PS51041"/>
    </source>
</evidence>
<reference evidence="9 10" key="1">
    <citation type="journal article" date="2014" name="Nat. Genet.">
        <title>Whole-genome sequence of a flatfish provides insights into ZW sex chromosome evolution and adaptation to a benthic lifestyle.</title>
        <authorList>
            <person name="Chen S."/>
            <person name="Zhang G."/>
            <person name="Shao C."/>
            <person name="Huang Q."/>
            <person name="Liu G."/>
            <person name="Zhang P."/>
            <person name="Song W."/>
            <person name="An N."/>
            <person name="Chalopin D."/>
            <person name="Volff J.N."/>
            <person name="Hong Y."/>
            <person name="Li Q."/>
            <person name="Sha Z."/>
            <person name="Zhou H."/>
            <person name="Xie M."/>
            <person name="Yu Q."/>
            <person name="Liu Y."/>
            <person name="Xiang H."/>
            <person name="Wang N."/>
            <person name="Wu K."/>
            <person name="Yang C."/>
            <person name="Zhou Q."/>
            <person name="Liao X."/>
            <person name="Yang L."/>
            <person name="Hu Q."/>
            <person name="Zhang J."/>
            <person name="Meng L."/>
            <person name="Jin L."/>
            <person name="Tian Y."/>
            <person name="Lian J."/>
            <person name="Yang J."/>
            <person name="Miao G."/>
            <person name="Liu S."/>
            <person name="Liang Z."/>
            <person name="Yan F."/>
            <person name="Li Y."/>
            <person name="Sun B."/>
            <person name="Zhang H."/>
            <person name="Zhang J."/>
            <person name="Zhu Y."/>
            <person name="Du M."/>
            <person name="Zhao Y."/>
            <person name="Schartl M."/>
            <person name="Tang Q."/>
            <person name="Wang J."/>
        </authorList>
    </citation>
    <scope>NUCLEOTIDE SEQUENCE</scope>
</reference>
<dbReference type="GeneTree" id="ENSGT01030000234633"/>
<keyword evidence="10" id="KW-1185">Reference proteome</keyword>